<reference evidence="1 2" key="1">
    <citation type="journal article" date="2012" name="J. Bacteriol.">
        <title>Genome sequence of benzo(a)pyrene-degrading bacterium Novosphingobium pentaromativorans US6-1.</title>
        <authorList>
            <person name="Luo Y.R."/>
            <person name="Kang S.G."/>
            <person name="Kim S.J."/>
            <person name="Kim M.R."/>
            <person name="Li N."/>
            <person name="Lee J.H."/>
            <person name="Kwon K.K."/>
        </authorList>
    </citation>
    <scope>NUCLEOTIDE SEQUENCE [LARGE SCALE GENOMIC DNA]</scope>
    <source>
        <strain evidence="1 2">US6-1</strain>
    </source>
</reference>
<keyword evidence="2" id="KW-1185">Reference proteome</keyword>
<dbReference type="AlphaFoldDB" id="G6E9H8"/>
<dbReference type="PANTHER" id="PTHR30619:SF1">
    <property type="entry name" value="RECOMBINATION PROTEIN 2"/>
    <property type="match status" value="1"/>
</dbReference>
<dbReference type="Gene3D" id="3.60.15.10">
    <property type="entry name" value="Ribonuclease Z/Hydroxyacylglutathione hydrolase-like"/>
    <property type="match status" value="1"/>
</dbReference>
<evidence type="ECO:0008006" key="3">
    <source>
        <dbReference type="Google" id="ProtNLM"/>
    </source>
</evidence>
<dbReference type="STRING" id="1088721.JI59_15115"/>
<dbReference type="Proteomes" id="UP000004030">
    <property type="component" value="Unassembled WGS sequence"/>
</dbReference>
<dbReference type="EMBL" id="AGFM01000011">
    <property type="protein sequence ID" value="EHJ61995.1"/>
    <property type="molecule type" value="Genomic_DNA"/>
</dbReference>
<comment type="caution">
    <text evidence="1">The sequence shown here is derived from an EMBL/GenBank/DDBJ whole genome shotgun (WGS) entry which is preliminary data.</text>
</comment>
<dbReference type="SUPFAM" id="SSF56281">
    <property type="entry name" value="Metallo-hydrolase/oxidoreductase"/>
    <property type="match status" value="1"/>
</dbReference>
<dbReference type="PATRIC" id="fig|1088721.3.peg.987"/>
<sequence length="533" mass="59408">MSRDQVPLEDEEICLVKGLLKHRKLLKMNQQRIIAYFSFPHRTVHHNVISAIARNAAGASDADYPPADLAACRYFLDAWNGDWGEHRWATIMSGPHGVQREELDFGYQFHPVGQGLFCSGHFSRPGLPAFRWVYDCGTDMGSRITARSQHVRDEIAQLRRDVETDRLDLVTLSHFDEDHLSGMLDLLATFRVGILLLPHLTPWERLIVALSEEAAVGSDLLAFLTAPTAFLLARAEGRIEKILLVPPSGDGGAALPPAIPPDAPVRGEEPGVFLPVVIKDHAPDGENQDDGVAADEGLSDSRVRVLHRGGYILVAQAWEFVPYNDSRLEALASTAFKDAARPLARQLTRAAKEADREMALERLTELYDTTFKSRGAKKISARRRNEISLFLYAGPIGQVELRRAAVTIPRHRMGPSVGEVPRFCIHTDRFGQMLTGDGFLHTQKQINDFERFYHVGDRMMRGAIFQVMHHGSKANWKAGFAGLVEPVASLFCSDPLAKYRHPSASVLADFGDYHPVQVDGEHGWQLIGSYRFL</sequence>
<dbReference type="PANTHER" id="PTHR30619">
    <property type="entry name" value="DNA INTERNALIZATION/COMPETENCE PROTEIN COMEC/REC2"/>
    <property type="match status" value="1"/>
</dbReference>
<dbReference type="RefSeq" id="WP_007011914.1">
    <property type="nucleotide sequence ID" value="NZ_CP009291.1"/>
</dbReference>
<evidence type="ECO:0000313" key="2">
    <source>
        <dbReference type="Proteomes" id="UP000004030"/>
    </source>
</evidence>
<accession>G6E9H8</accession>
<evidence type="ECO:0000313" key="1">
    <source>
        <dbReference type="EMBL" id="EHJ61995.1"/>
    </source>
</evidence>
<protein>
    <recommendedName>
        <fullName evidence="3">Metallo-beta-lactamase domain-containing protein</fullName>
    </recommendedName>
</protein>
<gene>
    <name evidence="1" type="ORF">NSU_0999</name>
</gene>
<dbReference type="InterPro" id="IPR052159">
    <property type="entry name" value="Competence_DNA_uptake"/>
</dbReference>
<name>G6E9H8_9SPHN</name>
<dbReference type="InterPro" id="IPR036866">
    <property type="entry name" value="RibonucZ/Hydroxyglut_hydro"/>
</dbReference>
<dbReference type="eggNOG" id="COG2333">
    <property type="taxonomic scope" value="Bacteria"/>
</dbReference>
<organism evidence="1 2">
    <name type="scientific">Novosphingobium pentaromativorans US6-1</name>
    <dbReference type="NCBI Taxonomy" id="1088721"/>
    <lineage>
        <taxon>Bacteria</taxon>
        <taxon>Pseudomonadati</taxon>
        <taxon>Pseudomonadota</taxon>
        <taxon>Alphaproteobacteria</taxon>
        <taxon>Sphingomonadales</taxon>
        <taxon>Sphingomonadaceae</taxon>
        <taxon>Novosphingobium</taxon>
    </lineage>
</organism>
<proteinExistence type="predicted"/>